<accession>A0A5C6F5X2</accession>
<sequence length="295" mass="32262">MTRQLVFVHGRSQEGKDSGELKASWIDAFKKGLEKSGLDLPIAESDIRFPYYGQTLFDLVSGVDDDEIADVIVRGEADSSPEVEFAKKMLDEMKDHFGVTDAQVRAEADSATLERGIANWEWVQNILEALDRHVPGMSKATVAWITKDVYAYLNNPGFKAAIDRGVGAAITPGVETVVVGHSLGSVVSYNLLARDGKDLGWKVPLYVTLGSPLAVTAIKELLAPVKHPSCVSKWFNAMDERDVVALYALNGHHFSVDPAIENKTDVDNFTDNRHGIAGYLSDKVVAKRIFDALTA</sequence>
<organism evidence="1 2">
    <name type="scientific">Rubripirellula reticaptiva</name>
    <dbReference type="NCBI Taxonomy" id="2528013"/>
    <lineage>
        <taxon>Bacteria</taxon>
        <taxon>Pseudomonadati</taxon>
        <taxon>Planctomycetota</taxon>
        <taxon>Planctomycetia</taxon>
        <taxon>Pirellulales</taxon>
        <taxon>Pirellulaceae</taxon>
        <taxon>Rubripirellula</taxon>
    </lineage>
</organism>
<dbReference type="EMBL" id="SJPX01000002">
    <property type="protein sequence ID" value="TWU55924.1"/>
    <property type="molecule type" value="Genomic_DNA"/>
</dbReference>
<reference evidence="1 2" key="1">
    <citation type="submission" date="2019-02" db="EMBL/GenBank/DDBJ databases">
        <title>Deep-cultivation of Planctomycetes and their phenomic and genomic characterization uncovers novel biology.</title>
        <authorList>
            <person name="Wiegand S."/>
            <person name="Jogler M."/>
            <person name="Boedeker C."/>
            <person name="Pinto D."/>
            <person name="Vollmers J."/>
            <person name="Rivas-Marin E."/>
            <person name="Kohn T."/>
            <person name="Peeters S.H."/>
            <person name="Heuer A."/>
            <person name="Rast P."/>
            <person name="Oberbeckmann S."/>
            <person name="Bunk B."/>
            <person name="Jeske O."/>
            <person name="Meyerdierks A."/>
            <person name="Storesund J.E."/>
            <person name="Kallscheuer N."/>
            <person name="Luecker S."/>
            <person name="Lage O.M."/>
            <person name="Pohl T."/>
            <person name="Merkel B.J."/>
            <person name="Hornburger P."/>
            <person name="Mueller R.-W."/>
            <person name="Bruemmer F."/>
            <person name="Labrenz M."/>
            <person name="Spormann A.M."/>
            <person name="Op Den Camp H."/>
            <person name="Overmann J."/>
            <person name="Amann R."/>
            <person name="Jetten M.S.M."/>
            <person name="Mascher T."/>
            <person name="Medema M.H."/>
            <person name="Devos D.P."/>
            <person name="Kaster A.-K."/>
            <person name="Ovreas L."/>
            <person name="Rohde M."/>
            <person name="Galperin M.Y."/>
            <person name="Jogler C."/>
        </authorList>
    </citation>
    <scope>NUCLEOTIDE SEQUENCE [LARGE SCALE GENOMIC DNA]</scope>
    <source>
        <strain evidence="1 2">Poly59</strain>
    </source>
</reference>
<dbReference type="InterPro" id="IPR029058">
    <property type="entry name" value="AB_hydrolase_fold"/>
</dbReference>
<proteinExistence type="predicted"/>
<dbReference type="AlphaFoldDB" id="A0A5C6F5X2"/>
<protein>
    <recommendedName>
        <fullName evidence="3">Alpha/beta hydrolase family protein</fullName>
    </recommendedName>
</protein>
<dbReference type="SUPFAM" id="SSF53474">
    <property type="entry name" value="alpha/beta-Hydrolases"/>
    <property type="match status" value="1"/>
</dbReference>
<evidence type="ECO:0000313" key="2">
    <source>
        <dbReference type="Proteomes" id="UP000317977"/>
    </source>
</evidence>
<dbReference type="OrthoDB" id="3483116at2"/>
<name>A0A5C6F5X2_9BACT</name>
<dbReference type="Proteomes" id="UP000317977">
    <property type="component" value="Unassembled WGS sequence"/>
</dbReference>
<evidence type="ECO:0000313" key="1">
    <source>
        <dbReference type="EMBL" id="TWU55924.1"/>
    </source>
</evidence>
<dbReference type="Gene3D" id="3.40.50.1820">
    <property type="entry name" value="alpha/beta hydrolase"/>
    <property type="match status" value="1"/>
</dbReference>
<evidence type="ECO:0008006" key="3">
    <source>
        <dbReference type="Google" id="ProtNLM"/>
    </source>
</evidence>
<comment type="caution">
    <text evidence="1">The sequence shown here is derived from an EMBL/GenBank/DDBJ whole genome shotgun (WGS) entry which is preliminary data.</text>
</comment>
<dbReference type="RefSeq" id="WP_146534029.1">
    <property type="nucleotide sequence ID" value="NZ_SJPX01000002.1"/>
</dbReference>
<keyword evidence="2" id="KW-1185">Reference proteome</keyword>
<gene>
    <name evidence="1" type="ORF">Poly59_22270</name>
</gene>